<evidence type="ECO:0000256" key="2">
    <source>
        <dbReference type="ARBA" id="ARBA00010701"/>
    </source>
</evidence>
<evidence type="ECO:0000256" key="3">
    <source>
        <dbReference type="ARBA" id="ARBA00022525"/>
    </source>
</evidence>
<gene>
    <name evidence="6" type="ORF">BEMITA_LOCUS5821</name>
</gene>
<proteinExistence type="inferred from homology"/>
<dbReference type="Pfam" id="PF00151">
    <property type="entry name" value="Lipase"/>
    <property type="match status" value="1"/>
</dbReference>
<organism evidence="6 7">
    <name type="scientific">Bemisia tabaci</name>
    <name type="common">Sweetpotato whitefly</name>
    <name type="synonym">Aleurodes tabaci</name>
    <dbReference type="NCBI Taxonomy" id="7038"/>
    <lineage>
        <taxon>Eukaryota</taxon>
        <taxon>Metazoa</taxon>
        <taxon>Ecdysozoa</taxon>
        <taxon>Arthropoda</taxon>
        <taxon>Hexapoda</taxon>
        <taxon>Insecta</taxon>
        <taxon>Pterygota</taxon>
        <taxon>Neoptera</taxon>
        <taxon>Paraneoptera</taxon>
        <taxon>Hemiptera</taxon>
        <taxon>Sternorrhyncha</taxon>
        <taxon>Aleyrodoidea</taxon>
        <taxon>Aleyrodidae</taxon>
        <taxon>Aleyrodinae</taxon>
        <taxon>Bemisia</taxon>
    </lineage>
</organism>
<dbReference type="GO" id="GO:0016042">
    <property type="term" value="P:lipid catabolic process"/>
    <property type="evidence" value="ECO:0007669"/>
    <property type="project" value="TreeGrafter"/>
</dbReference>
<comment type="similarity">
    <text evidence="2 4">Belongs to the AB hydrolase superfamily. Lipase family.</text>
</comment>
<evidence type="ECO:0000256" key="1">
    <source>
        <dbReference type="ARBA" id="ARBA00004613"/>
    </source>
</evidence>
<dbReference type="GO" id="GO:0017171">
    <property type="term" value="F:serine hydrolase activity"/>
    <property type="evidence" value="ECO:0007669"/>
    <property type="project" value="TreeGrafter"/>
</dbReference>
<dbReference type="PRINTS" id="PR00821">
    <property type="entry name" value="TAGLIPASE"/>
</dbReference>
<accession>A0A9P0A861</accession>
<dbReference type="InterPro" id="IPR000734">
    <property type="entry name" value="TAG_lipase"/>
</dbReference>
<dbReference type="GO" id="GO:0016298">
    <property type="term" value="F:lipase activity"/>
    <property type="evidence" value="ECO:0007669"/>
    <property type="project" value="InterPro"/>
</dbReference>
<feature type="domain" description="Lipase" evidence="5">
    <location>
        <begin position="72"/>
        <end position="311"/>
    </location>
</feature>
<name>A0A9P0A861_BEMTA</name>
<dbReference type="GO" id="GO:0005615">
    <property type="term" value="C:extracellular space"/>
    <property type="evidence" value="ECO:0007669"/>
    <property type="project" value="TreeGrafter"/>
</dbReference>
<dbReference type="Proteomes" id="UP001152759">
    <property type="component" value="Chromosome 3"/>
</dbReference>
<dbReference type="EMBL" id="OU963864">
    <property type="protein sequence ID" value="CAH0386747.1"/>
    <property type="molecule type" value="Genomic_DNA"/>
</dbReference>
<dbReference type="KEGG" id="btab:109029733"/>
<evidence type="ECO:0000313" key="6">
    <source>
        <dbReference type="EMBL" id="CAH0386747.1"/>
    </source>
</evidence>
<reference evidence="6" key="1">
    <citation type="submission" date="2021-12" db="EMBL/GenBank/DDBJ databases">
        <authorList>
            <person name="King R."/>
        </authorList>
    </citation>
    <scope>NUCLEOTIDE SEQUENCE</scope>
</reference>
<dbReference type="Gene3D" id="3.40.50.1820">
    <property type="entry name" value="alpha/beta hydrolase"/>
    <property type="match status" value="1"/>
</dbReference>
<keyword evidence="3" id="KW-0964">Secreted</keyword>
<dbReference type="InterPro" id="IPR029058">
    <property type="entry name" value="AB_hydrolase_fold"/>
</dbReference>
<dbReference type="InterPro" id="IPR013818">
    <property type="entry name" value="Lipase"/>
</dbReference>
<keyword evidence="7" id="KW-1185">Reference proteome</keyword>
<evidence type="ECO:0000259" key="5">
    <source>
        <dbReference type="Pfam" id="PF00151"/>
    </source>
</evidence>
<protein>
    <recommendedName>
        <fullName evidence="5">Lipase domain-containing protein</fullName>
    </recommendedName>
</protein>
<sequence length="353" mass="40646">MFVRLWFELRIKRFQELQSILLRLTLENSSNLSFRIAQRFLIRKRIRSSSLFWNTMDIRYWRCIIKKGSHCPDDDIRIYLYSSEIRVKRRIDVNHPFSLHMNGWDPEKRNVIIIHGFNGTEGKTPMTFIRDAYLNRGDYNVFTVDWKPLSKFPCYLSSLSNTRLVAQCTAQFYSHLTHSGASAYDTHCVGHSLGAHICGMMSNHLTHRLHKIIGLDPARPLVDRYGSRAFRLTRDDANIVQVIHSNAGFLGETAQVGHVDFCVNGGRMQPNCRNEPRRIRMARCSHFMSACYFVATISDRGKRHKAYPCNTACTRRLPGPLGSALVPMGEHTPDGIQGTYCIQMRASRKCPFD</sequence>
<dbReference type="PANTHER" id="PTHR11610:SF36">
    <property type="entry name" value="LIPASE MEMBER H-A-LIKE PROTEIN"/>
    <property type="match status" value="1"/>
</dbReference>
<dbReference type="AlphaFoldDB" id="A0A9P0A861"/>
<evidence type="ECO:0000313" key="7">
    <source>
        <dbReference type="Proteomes" id="UP001152759"/>
    </source>
</evidence>
<dbReference type="SUPFAM" id="SSF53474">
    <property type="entry name" value="alpha/beta-Hydrolases"/>
    <property type="match status" value="1"/>
</dbReference>
<comment type="subcellular location">
    <subcellularLocation>
        <location evidence="1">Secreted</location>
    </subcellularLocation>
</comment>
<dbReference type="PANTHER" id="PTHR11610">
    <property type="entry name" value="LIPASE"/>
    <property type="match status" value="1"/>
</dbReference>
<evidence type="ECO:0000256" key="4">
    <source>
        <dbReference type="RuleBase" id="RU004262"/>
    </source>
</evidence>